<dbReference type="PROSITE" id="PS00894">
    <property type="entry name" value="HTH_DEOR_1"/>
    <property type="match status" value="1"/>
</dbReference>
<dbReference type="SUPFAM" id="SSF46785">
    <property type="entry name" value="Winged helix' DNA-binding domain"/>
    <property type="match status" value="1"/>
</dbReference>
<evidence type="ECO:0000256" key="3">
    <source>
        <dbReference type="ARBA" id="ARBA00023163"/>
    </source>
</evidence>
<dbReference type="PROSITE" id="PS51000">
    <property type="entry name" value="HTH_DEOR_2"/>
    <property type="match status" value="1"/>
</dbReference>
<accession>A0ABP3EM84</accession>
<dbReference type="PANTHER" id="PTHR30363">
    <property type="entry name" value="HTH-TYPE TRANSCRIPTIONAL REGULATOR SRLR-RELATED"/>
    <property type="match status" value="1"/>
</dbReference>
<keyword evidence="7" id="KW-1185">Reference proteome</keyword>
<dbReference type="Gene3D" id="1.10.10.10">
    <property type="entry name" value="Winged helix-like DNA-binding domain superfamily/Winged helix DNA-binding domain"/>
    <property type="match status" value="1"/>
</dbReference>
<dbReference type="CDD" id="cd00090">
    <property type="entry name" value="HTH_ARSR"/>
    <property type="match status" value="1"/>
</dbReference>
<evidence type="ECO:0000256" key="2">
    <source>
        <dbReference type="ARBA" id="ARBA00023125"/>
    </source>
</evidence>
<reference evidence="7" key="1">
    <citation type="journal article" date="2019" name="Int. J. Syst. Evol. Microbiol.">
        <title>The Global Catalogue of Microorganisms (GCM) 10K type strain sequencing project: providing services to taxonomists for standard genome sequencing and annotation.</title>
        <authorList>
            <consortium name="The Broad Institute Genomics Platform"/>
            <consortium name="The Broad Institute Genome Sequencing Center for Infectious Disease"/>
            <person name="Wu L."/>
            <person name="Ma J."/>
        </authorList>
    </citation>
    <scope>NUCLEOTIDE SEQUENCE [LARGE SCALE GENOMIC DNA]</scope>
    <source>
        <strain evidence="7">JCM 10425</strain>
    </source>
</reference>
<dbReference type="Proteomes" id="UP001500967">
    <property type="component" value="Unassembled WGS sequence"/>
</dbReference>
<feature type="region of interest" description="Disordered" evidence="4">
    <location>
        <begin position="58"/>
        <end position="78"/>
    </location>
</feature>
<keyword evidence="3" id="KW-0804">Transcription</keyword>
<evidence type="ECO:0000256" key="4">
    <source>
        <dbReference type="SAM" id="MobiDB-lite"/>
    </source>
</evidence>
<gene>
    <name evidence="6" type="ORF">GCM10009539_61440</name>
</gene>
<dbReference type="PANTHER" id="PTHR30363:SF44">
    <property type="entry name" value="AGA OPERON TRANSCRIPTIONAL REPRESSOR-RELATED"/>
    <property type="match status" value="1"/>
</dbReference>
<dbReference type="SMART" id="SM01134">
    <property type="entry name" value="DeoRC"/>
    <property type="match status" value="1"/>
</dbReference>
<dbReference type="InterPro" id="IPR001034">
    <property type="entry name" value="DeoR_HTH"/>
</dbReference>
<evidence type="ECO:0000259" key="5">
    <source>
        <dbReference type="PROSITE" id="PS51000"/>
    </source>
</evidence>
<dbReference type="SMART" id="SM00420">
    <property type="entry name" value="HTH_DEOR"/>
    <property type="match status" value="1"/>
</dbReference>
<dbReference type="PRINTS" id="PR00037">
    <property type="entry name" value="HTHLACR"/>
</dbReference>
<evidence type="ECO:0000313" key="7">
    <source>
        <dbReference type="Proteomes" id="UP001500967"/>
    </source>
</evidence>
<dbReference type="InterPro" id="IPR018356">
    <property type="entry name" value="Tscrpt_reg_HTH_DeoR_CS"/>
</dbReference>
<dbReference type="Pfam" id="PF00455">
    <property type="entry name" value="DeoRC"/>
    <property type="match status" value="1"/>
</dbReference>
<dbReference type="InterPro" id="IPR036390">
    <property type="entry name" value="WH_DNA-bd_sf"/>
</dbReference>
<dbReference type="InterPro" id="IPR011991">
    <property type="entry name" value="ArsR-like_HTH"/>
</dbReference>
<protein>
    <submittedName>
        <fullName evidence="6">DeoR/GlpR family DNA-binding transcription regulator</fullName>
    </submittedName>
</protein>
<comment type="caution">
    <text evidence="6">The sequence shown here is derived from an EMBL/GenBank/DDBJ whole genome shotgun (WGS) entry which is preliminary data.</text>
</comment>
<sequence length="266" mass="27621">MLIAERRSRILAHVRARGWASFREIAEEVGISESTVRRDLQAMVAEGLVDAVRGGVGRAGSTEIAPPESRPAGNPAGDGLAGERAAIARYAARLVTDGSAILLGPGRSTLELARRLTGAGSLTVVTNSVPVTTVLLEHEHVELVMVGGTLRRSIQAFVGPLTEQGLQGLRGAQVFLSGDGVTAERGLTTPNVFAAAADIAFAAAGKQVVVLADHTKIGQETMCQTVPSDRIDTLITTPGADPVALEDLRASGVDVVIAPPLESIDK</sequence>
<dbReference type="EMBL" id="BAAAGX010000025">
    <property type="protein sequence ID" value="GAA0266350.1"/>
    <property type="molecule type" value="Genomic_DNA"/>
</dbReference>
<dbReference type="InterPro" id="IPR037171">
    <property type="entry name" value="NagB/RpiA_transferase-like"/>
</dbReference>
<keyword evidence="1" id="KW-0805">Transcription regulation</keyword>
<organism evidence="6 7">
    <name type="scientific">Cryptosporangium japonicum</name>
    <dbReference type="NCBI Taxonomy" id="80872"/>
    <lineage>
        <taxon>Bacteria</taxon>
        <taxon>Bacillati</taxon>
        <taxon>Actinomycetota</taxon>
        <taxon>Actinomycetes</taxon>
        <taxon>Cryptosporangiales</taxon>
        <taxon>Cryptosporangiaceae</taxon>
        <taxon>Cryptosporangium</taxon>
    </lineage>
</organism>
<evidence type="ECO:0000313" key="6">
    <source>
        <dbReference type="EMBL" id="GAA0266350.1"/>
    </source>
</evidence>
<feature type="domain" description="HTH deoR-type" evidence="5">
    <location>
        <begin position="3"/>
        <end position="58"/>
    </location>
</feature>
<dbReference type="GO" id="GO:0003677">
    <property type="term" value="F:DNA binding"/>
    <property type="evidence" value="ECO:0007669"/>
    <property type="project" value="UniProtKB-KW"/>
</dbReference>
<keyword evidence="2 6" id="KW-0238">DNA-binding</keyword>
<evidence type="ECO:0000256" key="1">
    <source>
        <dbReference type="ARBA" id="ARBA00023015"/>
    </source>
</evidence>
<proteinExistence type="predicted"/>
<name>A0ABP3EM84_9ACTN</name>
<dbReference type="SUPFAM" id="SSF100950">
    <property type="entry name" value="NagB/RpiA/CoA transferase-like"/>
    <property type="match status" value="1"/>
</dbReference>
<dbReference type="InterPro" id="IPR036388">
    <property type="entry name" value="WH-like_DNA-bd_sf"/>
</dbReference>
<dbReference type="InterPro" id="IPR050313">
    <property type="entry name" value="Carb_Metab_HTH_regulators"/>
</dbReference>
<dbReference type="InterPro" id="IPR014036">
    <property type="entry name" value="DeoR-like_C"/>
</dbReference>
<dbReference type="Pfam" id="PF08220">
    <property type="entry name" value="HTH_DeoR"/>
    <property type="match status" value="1"/>
</dbReference>
<dbReference type="RefSeq" id="WP_344652401.1">
    <property type="nucleotide sequence ID" value="NZ_BAAAGX010000025.1"/>
</dbReference>